<dbReference type="EMBL" id="MU866143">
    <property type="protein sequence ID" value="KAK4178267.1"/>
    <property type="molecule type" value="Genomic_DNA"/>
</dbReference>
<accession>A0AAN7AAB6</accession>
<protein>
    <submittedName>
        <fullName evidence="2">Uncharacterized protein</fullName>
    </submittedName>
</protein>
<gene>
    <name evidence="2" type="ORF">QBC36DRAFT_288737</name>
</gene>
<organism evidence="2 3">
    <name type="scientific">Triangularia setosa</name>
    <dbReference type="NCBI Taxonomy" id="2587417"/>
    <lineage>
        <taxon>Eukaryota</taxon>
        <taxon>Fungi</taxon>
        <taxon>Dikarya</taxon>
        <taxon>Ascomycota</taxon>
        <taxon>Pezizomycotina</taxon>
        <taxon>Sordariomycetes</taxon>
        <taxon>Sordariomycetidae</taxon>
        <taxon>Sordariales</taxon>
        <taxon>Podosporaceae</taxon>
        <taxon>Triangularia</taxon>
    </lineage>
</organism>
<reference evidence="2" key="2">
    <citation type="submission" date="2023-05" db="EMBL/GenBank/DDBJ databases">
        <authorList>
            <consortium name="Lawrence Berkeley National Laboratory"/>
            <person name="Steindorff A."/>
            <person name="Hensen N."/>
            <person name="Bonometti L."/>
            <person name="Westerberg I."/>
            <person name="Brannstrom I.O."/>
            <person name="Guillou S."/>
            <person name="Cros-Aarteil S."/>
            <person name="Calhoun S."/>
            <person name="Haridas S."/>
            <person name="Kuo A."/>
            <person name="Mondo S."/>
            <person name="Pangilinan J."/>
            <person name="Riley R."/>
            <person name="Labutti K."/>
            <person name="Andreopoulos B."/>
            <person name="Lipzen A."/>
            <person name="Chen C."/>
            <person name="Yanf M."/>
            <person name="Daum C."/>
            <person name="Ng V."/>
            <person name="Clum A."/>
            <person name="Ohm R."/>
            <person name="Martin F."/>
            <person name="Silar P."/>
            <person name="Natvig D."/>
            <person name="Lalanne C."/>
            <person name="Gautier V."/>
            <person name="Ament-Velasquez S.L."/>
            <person name="Kruys A."/>
            <person name="Hutchinson M.I."/>
            <person name="Powell A.J."/>
            <person name="Barry K."/>
            <person name="Miller A.N."/>
            <person name="Grigoriev I.V."/>
            <person name="Debuchy R."/>
            <person name="Gladieux P."/>
            <person name="Thoren M.H."/>
            <person name="Johannesson H."/>
        </authorList>
    </citation>
    <scope>NUCLEOTIDE SEQUENCE</scope>
    <source>
        <strain evidence="2">CBS 892.96</strain>
    </source>
</reference>
<sequence>MSPFFSSAWSLTPTLLASGFMTGPFYHYGPSTPVSELAGEVWLLLIKLSGQIKRCDEVIPRMRNEADEEMVEELVDTGGRLVNKFRKALKACEKPMLQTISVGKLGEQTGVEFGKTMIDEENEWKKTERWMHSIRLWNLRFDANCEEMIRNLLAVKAPT</sequence>
<feature type="signal peptide" evidence="1">
    <location>
        <begin position="1"/>
        <end position="19"/>
    </location>
</feature>
<feature type="chain" id="PRO_5042896064" evidence="1">
    <location>
        <begin position="20"/>
        <end position="159"/>
    </location>
</feature>
<keyword evidence="1" id="KW-0732">Signal</keyword>
<reference evidence="2" key="1">
    <citation type="journal article" date="2023" name="Mol. Phylogenet. Evol.">
        <title>Genome-scale phylogeny and comparative genomics of the fungal order Sordariales.</title>
        <authorList>
            <person name="Hensen N."/>
            <person name="Bonometti L."/>
            <person name="Westerberg I."/>
            <person name="Brannstrom I.O."/>
            <person name="Guillou S."/>
            <person name="Cros-Aarteil S."/>
            <person name="Calhoun S."/>
            <person name="Haridas S."/>
            <person name="Kuo A."/>
            <person name="Mondo S."/>
            <person name="Pangilinan J."/>
            <person name="Riley R."/>
            <person name="LaButti K."/>
            <person name="Andreopoulos B."/>
            <person name="Lipzen A."/>
            <person name="Chen C."/>
            <person name="Yan M."/>
            <person name="Daum C."/>
            <person name="Ng V."/>
            <person name="Clum A."/>
            <person name="Steindorff A."/>
            <person name="Ohm R.A."/>
            <person name="Martin F."/>
            <person name="Silar P."/>
            <person name="Natvig D.O."/>
            <person name="Lalanne C."/>
            <person name="Gautier V."/>
            <person name="Ament-Velasquez S.L."/>
            <person name="Kruys A."/>
            <person name="Hutchinson M.I."/>
            <person name="Powell A.J."/>
            <person name="Barry K."/>
            <person name="Miller A.N."/>
            <person name="Grigoriev I.V."/>
            <person name="Debuchy R."/>
            <person name="Gladieux P."/>
            <person name="Hiltunen Thoren M."/>
            <person name="Johannesson H."/>
        </authorList>
    </citation>
    <scope>NUCLEOTIDE SEQUENCE</scope>
    <source>
        <strain evidence="2">CBS 892.96</strain>
    </source>
</reference>
<dbReference type="AlphaFoldDB" id="A0AAN7AAB6"/>
<evidence type="ECO:0000313" key="3">
    <source>
        <dbReference type="Proteomes" id="UP001302321"/>
    </source>
</evidence>
<evidence type="ECO:0000256" key="1">
    <source>
        <dbReference type="SAM" id="SignalP"/>
    </source>
</evidence>
<dbReference type="Proteomes" id="UP001302321">
    <property type="component" value="Unassembled WGS sequence"/>
</dbReference>
<name>A0AAN7AAB6_9PEZI</name>
<keyword evidence="3" id="KW-1185">Reference proteome</keyword>
<comment type="caution">
    <text evidence="2">The sequence shown here is derived from an EMBL/GenBank/DDBJ whole genome shotgun (WGS) entry which is preliminary data.</text>
</comment>
<proteinExistence type="predicted"/>
<evidence type="ECO:0000313" key="2">
    <source>
        <dbReference type="EMBL" id="KAK4178267.1"/>
    </source>
</evidence>